<evidence type="ECO:0000256" key="3">
    <source>
        <dbReference type="ARBA" id="ARBA00022692"/>
    </source>
</evidence>
<dbReference type="GO" id="GO:0044322">
    <property type="term" value="C:endoplasmic reticulum quality control compartment"/>
    <property type="evidence" value="ECO:0007669"/>
    <property type="project" value="GOC"/>
</dbReference>
<dbReference type="PANTHER" id="PTHR45679">
    <property type="entry name" value="ER DEGRADATION-ENHANCING ALPHA-MANNOSIDASE-LIKE PROTEIN 2"/>
    <property type="match status" value="1"/>
</dbReference>
<evidence type="ECO:0000256" key="12">
    <source>
        <dbReference type="RuleBase" id="RU361193"/>
    </source>
</evidence>
<dbReference type="SUPFAM" id="SSF48225">
    <property type="entry name" value="Seven-hairpin glycosidases"/>
    <property type="match status" value="1"/>
</dbReference>
<keyword evidence="12" id="KW-0326">Glycosidase</keyword>
<keyword evidence="11" id="KW-0106">Calcium</keyword>
<name>A0A4D5R9E7_SCOVI</name>
<evidence type="ECO:0000256" key="11">
    <source>
        <dbReference type="PIRSR" id="PIRSR601382-2"/>
    </source>
</evidence>
<evidence type="ECO:0000256" key="6">
    <source>
        <dbReference type="ARBA" id="ARBA00022989"/>
    </source>
</evidence>
<dbReference type="GO" id="GO:1904380">
    <property type="term" value="P:endoplasmic reticulum mannose trimming"/>
    <property type="evidence" value="ECO:0007669"/>
    <property type="project" value="InterPro"/>
</dbReference>
<keyword evidence="4" id="KW-0256">Endoplasmic reticulum</keyword>
<comment type="subcellular location">
    <subcellularLocation>
        <location evidence="1">Endoplasmic reticulum membrane</location>
        <topology evidence="1">Single-pass type II membrane protein</topology>
    </subcellularLocation>
</comment>
<evidence type="ECO:0000256" key="4">
    <source>
        <dbReference type="ARBA" id="ARBA00022824"/>
    </source>
</evidence>
<dbReference type="AlphaFoldDB" id="A0A4D5R9E7"/>
<dbReference type="InterPro" id="IPR012341">
    <property type="entry name" value="6hp_glycosidase-like_sf"/>
</dbReference>
<evidence type="ECO:0000313" key="13">
    <source>
        <dbReference type="EMBL" id="MIC88802.1"/>
    </source>
</evidence>
<sequence length="590" mass="68049">MRTRHFRFSFVGRRHDSMFFHLLSFCTVLCEFFRISYSINIFKYSDDNLERNYGSFGENLRLQMVQEAKEMFYFGYDSYMLHAFPKDELNPIHCTGRGPDLENPSNININDVLGDYCLTLVDSLDTLAVIGNASEFKRAVKLIMENVSFEKNNTIQVFEANIRLLGALLSAHLLIVDEKQPFGNLVPENYTSELLDLARDLATRLLPAFENTSTGIPHPRVNLRQGVPKDSFSETCTAGAGSLQLEFGILSRLIDDPVFEGVARRANRALWDHRSCHTGLLGNVINIHTGKWVGRLSGLGAGLDSFYEYLLKSYILFGEEDDYRMFNETYYLIKHYMRRGRPQCNKGTGEHPLYVNVDMNTGFTHTPWIDSLQAAFAGVQVLNGDIEEAICAHALYYVIWRLYGALPERFNWQKVAPDIHFYPLRPELIESTYLLYQATKNPFYLHVGRDILNSLNNHTKAKCGYATIHNVIDKTLEDRMESFFLSETCKYLYLLFDKNNYVNRHATNYLFSTEGHLFPVNLKFHRRNQQSEYNRGVRRDSEGILDAVVKQPSNSSSIKCEKVKEERTYFLPLERRYFSQIHAALGIQDL</sequence>
<proteinExistence type="inferred from homology"/>
<evidence type="ECO:0000256" key="8">
    <source>
        <dbReference type="ARBA" id="ARBA00023180"/>
    </source>
</evidence>
<keyword evidence="8" id="KW-0325">Glycoprotein</keyword>
<dbReference type="Gene3D" id="1.50.10.10">
    <property type="match status" value="1"/>
</dbReference>
<feature type="active site" evidence="10">
    <location>
        <position position="427"/>
    </location>
</feature>
<evidence type="ECO:0000256" key="9">
    <source>
        <dbReference type="ARBA" id="ARBA00060207"/>
    </source>
</evidence>
<dbReference type="InterPro" id="IPR001382">
    <property type="entry name" value="Glyco_hydro_47"/>
</dbReference>
<evidence type="ECO:0000256" key="10">
    <source>
        <dbReference type="PIRSR" id="PIRSR601382-1"/>
    </source>
</evidence>
<dbReference type="EC" id="3.2.1.-" evidence="12"/>
<feature type="active site" description="Proton donor" evidence="10">
    <location>
        <position position="159"/>
    </location>
</feature>
<dbReference type="PRINTS" id="PR00747">
    <property type="entry name" value="GLYHDRLASE47"/>
</dbReference>
<keyword evidence="6" id="KW-1133">Transmembrane helix</keyword>
<feature type="binding site" evidence="11">
    <location>
        <position position="513"/>
    </location>
    <ligand>
        <name>Ca(2+)</name>
        <dbReference type="ChEBI" id="CHEBI:29108"/>
    </ligand>
</feature>
<comment type="function">
    <text evidence="9">Extracts misfolded glycoproteins, but not glycoproteins undergoing productive folding, from the calnexin cycle. It is directly involved in endoplasmic reticulum-associated degradation (ERAD) and targets misfolded glycoproteins for degradation in an N-glycan-independent manner, probably by forming a complex with SEL1L. It has low mannosidase activity, catalyzing mannose trimming from Man8GlcNAc2 to Man7GlcNAc2.</text>
</comment>
<organism evidence="13">
    <name type="scientific">Scolopendra viridis</name>
    <name type="common">Giant centipede</name>
    <dbReference type="NCBI Taxonomy" id="118503"/>
    <lineage>
        <taxon>Eukaryota</taxon>
        <taxon>Metazoa</taxon>
        <taxon>Ecdysozoa</taxon>
        <taxon>Arthropoda</taxon>
        <taxon>Myriapoda</taxon>
        <taxon>Chilopoda</taxon>
        <taxon>Pleurostigmophora</taxon>
        <taxon>Scolopendromorpha</taxon>
        <taxon>Scolopendridae</taxon>
        <taxon>Scolopendra</taxon>
    </lineage>
</organism>
<keyword evidence="3" id="KW-0812">Transmembrane</keyword>
<dbReference type="FunFam" id="1.50.10.10:FF:000016">
    <property type="entry name" value="alpha-1,2-Mannosidase"/>
    <property type="match status" value="1"/>
</dbReference>
<dbReference type="GO" id="GO:0005789">
    <property type="term" value="C:endoplasmic reticulum membrane"/>
    <property type="evidence" value="ECO:0007669"/>
    <property type="project" value="UniProtKB-SubCell"/>
</dbReference>
<keyword evidence="5" id="KW-0735">Signal-anchor</keyword>
<dbReference type="InterPro" id="IPR036026">
    <property type="entry name" value="Seven-hairpin_glycosidases"/>
</dbReference>
<dbReference type="GO" id="GO:0005509">
    <property type="term" value="F:calcium ion binding"/>
    <property type="evidence" value="ECO:0007669"/>
    <property type="project" value="InterPro"/>
</dbReference>
<dbReference type="GO" id="GO:0004571">
    <property type="term" value="F:mannosyl-oligosaccharide 1,2-alpha-mannosidase activity"/>
    <property type="evidence" value="ECO:0007669"/>
    <property type="project" value="InterPro"/>
</dbReference>
<dbReference type="InterPro" id="IPR044674">
    <property type="entry name" value="EDEM1/2/3"/>
</dbReference>
<feature type="active site" evidence="10">
    <location>
        <position position="304"/>
    </location>
</feature>
<comment type="similarity">
    <text evidence="2 12">Belongs to the glycosyl hydrolase 47 family.</text>
</comment>
<protein>
    <recommendedName>
        <fullName evidence="12">alpha-1,2-Mannosidase</fullName>
        <ecNumber evidence="12">3.2.1.-</ecNumber>
    </recommendedName>
</protein>
<evidence type="ECO:0000256" key="5">
    <source>
        <dbReference type="ARBA" id="ARBA00022968"/>
    </source>
</evidence>
<dbReference type="GO" id="GO:0005975">
    <property type="term" value="P:carbohydrate metabolic process"/>
    <property type="evidence" value="ECO:0007669"/>
    <property type="project" value="InterPro"/>
</dbReference>
<comment type="cofactor">
    <cofactor evidence="11">
        <name>Ca(2+)</name>
        <dbReference type="ChEBI" id="CHEBI:29108"/>
    </cofactor>
</comment>
<reference evidence="13" key="1">
    <citation type="journal article" date="2018" name="Toxicon">
        <title>Venom-gland transcriptomics and venom proteomics of the giant Florida blue centipede, Scolopendra viridis.</title>
        <authorList>
            <person name="Ward M.J."/>
            <person name="Rokyta D.R."/>
        </authorList>
    </citation>
    <scope>NUCLEOTIDE SEQUENCE</scope>
    <source>
        <tissue evidence="13">Venom gland</tissue>
    </source>
</reference>
<keyword evidence="11" id="KW-0479">Metal-binding</keyword>
<evidence type="ECO:0000256" key="2">
    <source>
        <dbReference type="ARBA" id="ARBA00007658"/>
    </source>
</evidence>
<dbReference type="PANTHER" id="PTHR45679:SF5">
    <property type="entry name" value="ER DEGRADATION-ENHANCING ALPHA-MANNOSIDASE-LIKE PROTEIN 1"/>
    <property type="match status" value="1"/>
</dbReference>
<accession>A0A4D5R9E7</accession>
<feature type="active site" description="Proton donor" evidence="10">
    <location>
        <position position="408"/>
    </location>
</feature>
<dbReference type="Pfam" id="PF01532">
    <property type="entry name" value="Glyco_hydro_47"/>
    <property type="match status" value="1"/>
</dbReference>
<evidence type="ECO:0000256" key="7">
    <source>
        <dbReference type="ARBA" id="ARBA00023136"/>
    </source>
</evidence>
<keyword evidence="7" id="KW-0472">Membrane</keyword>
<keyword evidence="12" id="KW-0378">Hydrolase</keyword>
<dbReference type="EMBL" id="GGNE01000261">
    <property type="protein sequence ID" value="MIC88802.1"/>
    <property type="molecule type" value="Transcribed_RNA"/>
</dbReference>
<evidence type="ECO:0000256" key="1">
    <source>
        <dbReference type="ARBA" id="ARBA00004648"/>
    </source>
</evidence>